<gene>
    <name evidence="6" type="ORF">INT45_011025</name>
</gene>
<feature type="transmembrane region" description="Helical" evidence="4">
    <location>
        <begin position="277"/>
        <end position="301"/>
    </location>
</feature>
<protein>
    <recommendedName>
        <fullName evidence="5">FZ domain-containing protein</fullName>
    </recommendedName>
</protein>
<dbReference type="Proteomes" id="UP000646827">
    <property type="component" value="Unassembled WGS sequence"/>
</dbReference>
<evidence type="ECO:0000313" key="7">
    <source>
        <dbReference type="Proteomes" id="UP000646827"/>
    </source>
</evidence>
<feature type="transmembrane region" description="Helical" evidence="4">
    <location>
        <begin position="365"/>
        <end position="386"/>
    </location>
</feature>
<feature type="transmembrane region" description="Helical" evidence="4">
    <location>
        <begin position="500"/>
        <end position="522"/>
    </location>
</feature>
<evidence type="ECO:0000256" key="3">
    <source>
        <dbReference type="SAM" id="MobiDB-lite"/>
    </source>
</evidence>
<feature type="transmembrane region" description="Helical" evidence="4">
    <location>
        <begin position="237"/>
        <end position="257"/>
    </location>
</feature>
<evidence type="ECO:0000256" key="2">
    <source>
        <dbReference type="ARBA" id="ARBA00023170"/>
    </source>
</evidence>
<keyword evidence="4" id="KW-0812">Transmembrane</keyword>
<keyword evidence="4" id="KW-1133">Transmembrane helix</keyword>
<evidence type="ECO:0000256" key="4">
    <source>
        <dbReference type="SAM" id="Phobius"/>
    </source>
</evidence>
<dbReference type="SUPFAM" id="SSF63501">
    <property type="entry name" value="Frizzled cysteine-rich domain"/>
    <property type="match status" value="1"/>
</dbReference>
<keyword evidence="1" id="KW-1015">Disulfide bond</keyword>
<dbReference type="InterPro" id="IPR053247">
    <property type="entry name" value="GPCR_GPR1/git3-like"/>
</dbReference>
<feature type="compositionally biased region" description="Polar residues" evidence="3">
    <location>
        <begin position="402"/>
        <end position="418"/>
    </location>
</feature>
<sequence length="557" mass="62395">AQCVPYPGGVCSDYVDYNVYLPDGITFGAIEQKLTLLNNLTDWLGEIYYPCVEAYYQYSCSFEFPRCSTSIVNNTEIPTVLGACQSACQNTIDTCKTIFRITGHTDNLPDCTANSPLTNIPAQPDNHCNAVAQKNPEKYAQGFNISGIPVGYVLSECTAPFIKDPLAKMGSHDTLDPVHCKFGCCIPCPAQNYFFKEGYPEKGFLATDIIRIVSAVLSFFVFISYLVLPDKKRHPTIIILFISGCLLVFNAVAFFSISDPKRLQCASDGIRQSTQDNNVLCAVQGALLLFSSMGSTMWCTVMILNLHLHTVWNNNFLMDKYIILNVLCWGTAGIIMGVSLGLHAIKFEFANLCLLEVDLIMKAFFYPMAAIAMPGFIIHFGTFIYIGRVAMRSGMEADMAQSLSASGGTGSTNSQQTKSHIRRHRHAVAAVKIQWRPLMLASLMVISVVFYWLFYMIQINKMMGLKREPMAMYDWIGCMMDPDTHQNDCTHILEDYLPPFPLMITAEVLVSILGITLFLNFVKRSLLQEWNDLIYNIRVNIGRGRHVQKNGDQFYVL</sequence>
<dbReference type="GO" id="GO:0007166">
    <property type="term" value="P:cell surface receptor signaling pathway"/>
    <property type="evidence" value="ECO:0007669"/>
    <property type="project" value="InterPro"/>
</dbReference>
<feature type="region of interest" description="Disordered" evidence="3">
    <location>
        <begin position="402"/>
        <end position="421"/>
    </location>
</feature>
<reference evidence="6 7" key="1">
    <citation type="submission" date="2020-12" db="EMBL/GenBank/DDBJ databases">
        <title>Metabolic potential, ecology and presence of endohyphal bacteria is reflected in genomic diversity of Mucoromycotina.</title>
        <authorList>
            <person name="Muszewska A."/>
            <person name="Okrasinska A."/>
            <person name="Steczkiewicz K."/>
            <person name="Drgas O."/>
            <person name="Orlowska M."/>
            <person name="Perlinska-Lenart U."/>
            <person name="Aleksandrzak-Piekarczyk T."/>
            <person name="Szatraj K."/>
            <person name="Zielenkiewicz U."/>
            <person name="Pilsyk S."/>
            <person name="Malc E."/>
            <person name="Mieczkowski P."/>
            <person name="Kruszewska J.S."/>
            <person name="Biernat P."/>
            <person name="Pawlowska J."/>
        </authorList>
    </citation>
    <scope>NUCLEOTIDE SEQUENCE [LARGE SCALE GENOMIC DNA]</scope>
    <source>
        <strain evidence="6 7">CBS 142.35</strain>
    </source>
</reference>
<dbReference type="InterPro" id="IPR020067">
    <property type="entry name" value="Frizzled_dom"/>
</dbReference>
<keyword evidence="4" id="KW-0472">Membrane</keyword>
<dbReference type="Gene3D" id="1.20.1070.10">
    <property type="entry name" value="Rhodopsin 7-helix transmembrane proteins"/>
    <property type="match status" value="1"/>
</dbReference>
<comment type="caution">
    <text evidence="6">The sequence shown here is derived from an EMBL/GenBank/DDBJ whole genome shotgun (WGS) entry which is preliminary data.</text>
</comment>
<name>A0A8H7VTI4_9FUNG</name>
<dbReference type="InterPro" id="IPR000539">
    <property type="entry name" value="Frizzled/Smoothened_7TM"/>
</dbReference>
<evidence type="ECO:0000259" key="5">
    <source>
        <dbReference type="PROSITE" id="PS50038"/>
    </source>
</evidence>
<proteinExistence type="predicted"/>
<feature type="non-terminal residue" evidence="6">
    <location>
        <position position="1"/>
    </location>
</feature>
<feature type="transmembrane region" description="Helical" evidence="4">
    <location>
        <begin position="438"/>
        <end position="457"/>
    </location>
</feature>
<accession>A0A8H7VTI4</accession>
<dbReference type="PANTHER" id="PTHR42058:SF1">
    <property type="entry name" value="G-PROTEIN COUPLED RECEPTORS FAMILY 2 PROFILE 2 DOMAIN-CONTAINING PROTEIN"/>
    <property type="match status" value="1"/>
</dbReference>
<organism evidence="6 7">
    <name type="scientific">Circinella minor</name>
    <dbReference type="NCBI Taxonomy" id="1195481"/>
    <lineage>
        <taxon>Eukaryota</taxon>
        <taxon>Fungi</taxon>
        <taxon>Fungi incertae sedis</taxon>
        <taxon>Mucoromycota</taxon>
        <taxon>Mucoromycotina</taxon>
        <taxon>Mucoromycetes</taxon>
        <taxon>Mucorales</taxon>
        <taxon>Lichtheimiaceae</taxon>
        <taxon>Circinella</taxon>
    </lineage>
</organism>
<keyword evidence="2" id="KW-0675">Receptor</keyword>
<dbReference type="PANTHER" id="PTHR42058">
    <property type="entry name" value="G_PROTEIN_RECEP_F2_4 DOMAIN-CONTAINING PROTEIN"/>
    <property type="match status" value="1"/>
</dbReference>
<dbReference type="PROSITE" id="PS50038">
    <property type="entry name" value="FZ"/>
    <property type="match status" value="1"/>
</dbReference>
<feature type="transmembrane region" description="Helical" evidence="4">
    <location>
        <begin position="322"/>
        <end position="345"/>
    </location>
</feature>
<dbReference type="GO" id="GO:0016020">
    <property type="term" value="C:membrane"/>
    <property type="evidence" value="ECO:0007669"/>
    <property type="project" value="InterPro"/>
</dbReference>
<dbReference type="Pfam" id="PF01534">
    <property type="entry name" value="Frizzled"/>
    <property type="match status" value="1"/>
</dbReference>
<feature type="domain" description="FZ" evidence="5">
    <location>
        <begin position="1"/>
        <end position="131"/>
    </location>
</feature>
<dbReference type="AlphaFoldDB" id="A0A8H7VTI4"/>
<feature type="transmembrane region" description="Helical" evidence="4">
    <location>
        <begin position="209"/>
        <end position="228"/>
    </location>
</feature>
<evidence type="ECO:0000313" key="6">
    <source>
        <dbReference type="EMBL" id="KAG2228233.1"/>
    </source>
</evidence>
<keyword evidence="7" id="KW-1185">Reference proteome</keyword>
<dbReference type="InterPro" id="IPR036790">
    <property type="entry name" value="Frizzled_dom_sf"/>
</dbReference>
<dbReference type="EMBL" id="JAEPRB010000001">
    <property type="protein sequence ID" value="KAG2228233.1"/>
    <property type="molecule type" value="Genomic_DNA"/>
</dbReference>
<evidence type="ECO:0000256" key="1">
    <source>
        <dbReference type="ARBA" id="ARBA00023157"/>
    </source>
</evidence>
<dbReference type="OrthoDB" id="26203at2759"/>
<dbReference type="Gene3D" id="1.10.2000.10">
    <property type="entry name" value="Frizzled cysteine-rich domain"/>
    <property type="match status" value="1"/>
</dbReference>